<dbReference type="Pfam" id="PF00567">
    <property type="entry name" value="TUDOR"/>
    <property type="match status" value="1"/>
</dbReference>
<evidence type="ECO:0000313" key="4">
    <source>
        <dbReference type="EMBL" id="KFD69743.1"/>
    </source>
</evidence>
<dbReference type="EMBL" id="KL363270">
    <property type="protein sequence ID" value="KFD49475.1"/>
    <property type="molecule type" value="Genomic_DNA"/>
</dbReference>
<feature type="compositionally biased region" description="Polar residues" evidence="1">
    <location>
        <begin position="275"/>
        <end position="286"/>
    </location>
</feature>
<dbReference type="AlphaFoldDB" id="A0A085NJU7"/>
<sequence>MYNSHLPNAEYTGERMGTFDVPVALSYVDWKLLFEDDVDCISMDSSVVHDVIIGDWLSPLEFHVVFVNFYERLRRLNRKLDKFYSTAQQMVAAEMFTEGTPCAVKLANSSFRRALTTANASTECPVLLVDSGESAYVRTENMRQLLLDFAELPPLAVQCQLEGAHRDILYGSIINQFHCKCKPKQRFKLSIVGQLEDRLVVHLFDSEMNDLFDLYFGPLLRKNEMAKKQRELAIASGLCKKEKKRTSDSDDDDDDDEEFLFDDEDEELITYTNNVTKNHGTSSSRKITADRKSSTDSTSSTFANLKLKEDEDSDYSFEDRAFGNPNWNYAYLP</sequence>
<feature type="region of interest" description="Disordered" evidence="1">
    <location>
        <begin position="275"/>
        <end position="303"/>
    </location>
</feature>
<keyword evidence="5" id="KW-1185">Reference proteome</keyword>
<organism evidence="4">
    <name type="scientific">Trichuris suis</name>
    <name type="common">pig whipworm</name>
    <dbReference type="NCBI Taxonomy" id="68888"/>
    <lineage>
        <taxon>Eukaryota</taxon>
        <taxon>Metazoa</taxon>
        <taxon>Ecdysozoa</taxon>
        <taxon>Nematoda</taxon>
        <taxon>Enoplea</taxon>
        <taxon>Dorylaimia</taxon>
        <taxon>Trichinellida</taxon>
        <taxon>Trichuridae</taxon>
        <taxon>Trichuris</taxon>
    </lineage>
</organism>
<accession>A0A085NJU7</accession>
<evidence type="ECO:0000259" key="2">
    <source>
        <dbReference type="SMART" id="SM00333"/>
    </source>
</evidence>
<dbReference type="SUPFAM" id="SSF63748">
    <property type="entry name" value="Tudor/PWWP/MBT"/>
    <property type="match status" value="1"/>
</dbReference>
<name>A0A085NJU7_9BILA</name>
<dbReference type="Proteomes" id="UP000030764">
    <property type="component" value="Unassembled WGS sequence"/>
</dbReference>
<proteinExistence type="predicted"/>
<evidence type="ECO:0000313" key="5">
    <source>
        <dbReference type="Proteomes" id="UP000030764"/>
    </source>
</evidence>
<dbReference type="Gene3D" id="2.30.30.140">
    <property type="match status" value="1"/>
</dbReference>
<evidence type="ECO:0000313" key="3">
    <source>
        <dbReference type="EMBL" id="KFD49475.1"/>
    </source>
</evidence>
<dbReference type="InterPro" id="IPR002999">
    <property type="entry name" value="Tudor"/>
</dbReference>
<dbReference type="Proteomes" id="UP000030758">
    <property type="component" value="Unassembled WGS sequence"/>
</dbReference>
<feature type="domain" description="Tudor" evidence="2">
    <location>
        <begin position="94"/>
        <end position="150"/>
    </location>
</feature>
<dbReference type="SMART" id="SM00333">
    <property type="entry name" value="TUDOR"/>
    <property type="match status" value="1"/>
</dbReference>
<reference evidence="4 5" key="1">
    <citation type="journal article" date="2014" name="Nat. Genet.">
        <title>Genome and transcriptome of the porcine whipworm Trichuris suis.</title>
        <authorList>
            <person name="Jex A.R."/>
            <person name="Nejsum P."/>
            <person name="Schwarz E.M."/>
            <person name="Hu L."/>
            <person name="Young N.D."/>
            <person name="Hall R.S."/>
            <person name="Korhonen P.K."/>
            <person name="Liao S."/>
            <person name="Thamsborg S."/>
            <person name="Xia J."/>
            <person name="Xu P."/>
            <person name="Wang S."/>
            <person name="Scheerlinck J.P."/>
            <person name="Hofmann A."/>
            <person name="Sternberg P.W."/>
            <person name="Wang J."/>
            <person name="Gasser R.B."/>
        </authorList>
    </citation>
    <scope>NUCLEOTIDE SEQUENCE [LARGE SCALE GENOMIC DNA]</scope>
    <source>
        <strain evidence="4">DCEP-RM93F</strain>
        <strain evidence="3">DCEP-RM93M</strain>
    </source>
</reference>
<protein>
    <recommendedName>
        <fullName evidence="2">Tudor domain-containing protein</fullName>
    </recommendedName>
</protein>
<gene>
    <name evidence="3" type="ORF">M513_09660</name>
    <name evidence="4" type="ORF">M514_09660</name>
</gene>
<dbReference type="EMBL" id="KL367493">
    <property type="protein sequence ID" value="KFD69743.1"/>
    <property type="molecule type" value="Genomic_DNA"/>
</dbReference>
<evidence type="ECO:0000256" key="1">
    <source>
        <dbReference type="SAM" id="MobiDB-lite"/>
    </source>
</evidence>